<evidence type="ECO:0008006" key="3">
    <source>
        <dbReference type="Google" id="ProtNLM"/>
    </source>
</evidence>
<dbReference type="OMA" id="WSETHAI"/>
<sequence>MALFESSAHPLYSPERANNALQLLDRIIHVLSLTSIDHDNPNVSSFQPRLAPVVDMPNGYQRPLRCSCIGYPSSPSSPLVQDHLAQSYSFNPPWDLQWPETEIRKEECRRLCWCALTLVSNHTAYCSAFHTEPMELTLADPSNFSLLFPGEAYERMPAHHQASGQSPKESIWALYCRSMLLWNSCVRRDEALSTDERANFAIDVFQETREVQDALNMHVCNLDTGLITRMAITYELRRRLQDGSDVVPVTVDRRQAEEWLFYQEQVATRVKESVLQLGEAEGHVLACRPFLATWFSSQVAICLSLWDYNRSLHRALELAKAFLVPLDVLNALWPCPAQASNRDELRRKLEIACTSAHLHPPPPIEANLPPIFHR</sequence>
<evidence type="ECO:0000313" key="1">
    <source>
        <dbReference type="EMBL" id="CDO75688.1"/>
    </source>
</evidence>
<name>A0A060ST97_PYCCI</name>
<accession>A0A060ST97</accession>
<dbReference type="OrthoDB" id="10261408at2759"/>
<reference evidence="1" key="1">
    <citation type="submission" date="2014-01" db="EMBL/GenBank/DDBJ databases">
        <title>The genome of the white-rot fungus Pycnoporus cinnabarinus: a basidiomycete model with a versatile arsenal for lignocellulosic biomass breakdown.</title>
        <authorList>
            <person name="Levasseur A."/>
            <person name="Lomascolo A."/>
            <person name="Ruiz-Duenas F.J."/>
            <person name="Uzan E."/>
            <person name="Piumi F."/>
            <person name="Kues U."/>
            <person name="Ram A.F.J."/>
            <person name="Murat C."/>
            <person name="Haon M."/>
            <person name="Benoit I."/>
            <person name="Arfi Y."/>
            <person name="Chevret D."/>
            <person name="Drula E."/>
            <person name="Kwon M.J."/>
            <person name="Gouret P."/>
            <person name="Lesage-Meessen L."/>
            <person name="Lombard V."/>
            <person name="Mariette J."/>
            <person name="Noirot C."/>
            <person name="Park J."/>
            <person name="Patyshakuliyeva A."/>
            <person name="Wieneger R.A.B."/>
            <person name="Wosten H.A.B."/>
            <person name="Martin F."/>
            <person name="Coutinho P.M."/>
            <person name="de Vries R."/>
            <person name="Martinez A.T."/>
            <person name="Klopp C."/>
            <person name="Pontarotti P."/>
            <person name="Henrissat B."/>
            <person name="Record E."/>
        </authorList>
    </citation>
    <scope>NUCLEOTIDE SEQUENCE [LARGE SCALE GENOMIC DNA]</scope>
    <source>
        <strain evidence="1">BRFM137</strain>
    </source>
</reference>
<gene>
    <name evidence="1" type="ORF">BN946_scf184585.g1</name>
</gene>
<dbReference type="AlphaFoldDB" id="A0A060ST97"/>
<keyword evidence="2" id="KW-1185">Reference proteome</keyword>
<dbReference type="STRING" id="5643.A0A060ST97"/>
<proteinExistence type="predicted"/>
<organism evidence="1 2">
    <name type="scientific">Pycnoporus cinnabarinus</name>
    <name type="common">Cinnabar-red polypore</name>
    <name type="synonym">Trametes cinnabarina</name>
    <dbReference type="NCBI Taxonomy" id="5643"/>
    <lineage>
        <taxon>Eukaryota</taxon>
        <taxon>Fungi</taxon>
        <taxon>Dikarya</taxon>
        <taxon>Basidiomycota</taxon>
        <taxon>Agaricomycotina</taxon>
        <taxon>Agaricomycetes</taxon>
        <taxon>Polyporales</taxon>
        <taxon>Polyporaceae</taxon>
        <taxon>Trametes</taxon>
    </lineage>
</organism>
<dbReference type="EMBL" id="CCBP010000284">
    <property type="protein sequence ID" value="CDO75688.1"/>
    <property type="molecule type" value="Genomic_DNA"/>
</dbReference>
<dbReference type="Proteomes" id="UP000029665">
    <property type="component" value="Unassembled WGS sequence"/>
</dbReference>
<evidence type="ECO:0000313" key="2">
    <source>
        <dbReference type="Proteomes" id="UP000029665"/>
    </source>
</evidence>
<dbReference type="HOGENOM" id="CLU_010791_1_0_1"/>
<comment type="caution">
    <text evidence="1">The sequence shown here is derived from an EMBL/GenBank/DDBJ whole genome shotgun (WGS) entry which is preliminary data.</text>
</comment>
<protein>
    <recommendedName>
        <fullName evidence="3">Transcription factor domain-containing protein</fullName>
    </recommendedName>
</protein>